<organism evidence="3 4">
    <name type="scientific">Kutzneria viridogrisea</name>
    <dbReference type="NCBI Taxonomy" id="47990"/>
    <lineage>
        <taxon>Bacteria</taxon>
        <taxon>Bacillati</taxon>
        <taxon>Actinomycetota</taxon>
        <taxon>Actinomycetes</taxon>
        <taxon>Pseudonocardiales</taxon>
        <taxon>Pseudonocardiaceae</taxon>
        <taxon>Kutzneria</taxon>
    </lineage>
</organism>
<evidence type="ECO:0008006" key="5">
    <source>
        <dbReference type="Google" id="ProtNLM"/>
    </source>
</evidence>
<dbReference type="EMBL" id="JACJID010000007">
    <property type="protein sequence ID" value="MBA8930656.1"/>
    <property type="molecule type" value="Genomic_DNA"/>
</dbReference>
<gene>
    <name evidence="3" type="ORF">BC739_007903</name>
</gene>
<dbReference type="Gene3D" id="3.90.280.10">
    <property type="entry name" value="PEBP-like"/>
    <property type="match status" value="1"/>
</dbReference>
<dbReference type="InterPro" id="IPR005247">
    <property type="entry name" value="YbhB_YbcL/LppC-like"/>
</dbReference>
<dbReference type="InterPro" id="IPR008914">
    <property type="entry name" value="PEBP"/>
</dbReference>
<dbReference type="SUPFAM" id="SSF55961">
    <property type="entry name" value="Bet v1-like"/>
    <property type="match status" value="1"/>
</dbReference>
<reference evidence="3 4" key="1">
    <citation type="submission" date="2020-08" db="EMBL/GenBank/DDBJ databases">
        <title>Genomic Encyclopedia of Archaeal and Bacterial Type Strains, Phase II (KMG-II): from individual species to whole genera.</title>
        <authorList>
            <person name="Goeker M."/>
        </authorList>
    </citation>
    <scope>NUCLEOTIDE SEQUENCE [LARGE SCALE GENOMIC DNA]</scope>
    <source>
        <strain evidence="3 4">DSM 43850</strain>
    </source>
</reference>
<evidence type="ECO:0000313" key="3">
    <source>
        <dbReference type="EMBL" id="MBA8930656.1"/>
    </source>
</evidence>
<proteinExistence type="inferred from homology"/>
<evidence type="ECO:0000256" key="2">
    <source>
        <dbReference type="SAM" id="MobiDB-lite"/>
    </source>
</evidence>
<evidence type="ECO:0000313" key="4">
    <source>
        <dbReference type="Proteomes" id="UP000517916"/>
    </source>
</evidence>
<protein>
    <recommendedName>
        <fullName evidence="5">Phospholipid-binding protein</fullName>
    </recommendedName>
</protein>
<sequence>MSANDPFARLPEAASFSVTSTTITDGAAWSPEQFSSSVPGGKDVSPQLSWTGAPEGTKSYAVTVYDPDAPTGSGFWHWAVADIPATVTELPEGAGDDTGSGLPEGAFQLPNDARVARFIGAAPPAGHGPHRYFIVVHALDVESIGVPADTTPAVLGFTMASHILGRAVLTATAETPLVGEDAERIEVSRLIPAPASAIFAVLTDPKGHVDIDASGMLMDAEGEPVKQPGDRFLVHMDREAIGDVPLGKYDVEVVITKLTPDEEIAWTVEARIRPHARHIYGYRLEPAEGGTLVTSYYDWSEIDEEWKERIVFPVVPESALKATLGILERTVRRRSAT</sequence>
<dbReference type="Proteomes" id="UP000517916">
    <property type="component" value="Unassembled WGS sequence"/>
</dbReference>
<dbReference type="NCBIfam" id="TIGR00481">
    <property type="entry name" value="YbhB/YbcL family Raf kinase inhibitor-like protein"/>
    <property type="match status" value="1"/>
</dbReference>
<dbReference type="PANTHER" id="PTHR30289">
    <property type="entry name" value="UNCHARACTERIZED PROTEIN YBCL-RELATED"/>
    <property type="match status" value="1"/>
</dbReference>
<keyword evidence="4" id="KW-1185">Reference proteome</keyword>
<dbReference type="Pfam" id="PF01161">
    <property type="entry name" value="PBP"/>
    <property type="match status" value="1"/>
</dbReference>
<dbReference type="PANTHER" id="PTHR30289:SF1">
    <property type="entry name" value="PEBP (PHOSPHATIDYLETHANOLAMINE-BINDING PROTEIN) FAMILY PROTEIN"/>
    <property type="match status" value="1"/>
</dbReference>
<name>A0ABR6BUR5_9PSEU</name>
<dbReference type="RefSeq" id="WP_025357508.1">
    <property type="nucleotide sequence ID" value="NZ_BAAABQ010000008.1"/>
</dbReference>
<accession>A0ABR6BUR5</accession>
<comment type="similarity">
    <text evidence="1">Belongs to the UPF0098 family.</text>
</comment>
<dbReference type="CDD" id="cd00865">
    <property type="entry name" value="PEBP_bact_arch"/>
    <property type="match status" value="1"/>
</dbReference>
<dbReference type="Gene3D" id="3.30.530.20">
    <property type="match status" value="1"/>
</dbReference>
<comment type="caution">
    <text evidence="3">The sequence shown here is derived from an EMBL/GenBank/DDBJ whole genome shotgun (WGS) entry which is preliminary data.</text>
</comment>
<feature type="region of interest" description="Disordered" evidence="2">
    <location>
        <begin position="30"/>
        <end position="52"/>
    </location>
</feature>
<dbReference type="InterPro" id="IPR036610">
    <property type="entry name" value="PEBP-like_sf"/>
</dbReference>
<evidence type="ECO:0000256" key="1">
    <source>
        <dbReference type="ARBA" id="ARBA00007120"/>
    </source>
</evidence>
<dbReference type="InterPro" id="IPR023393">
    <property type="entry name" value="START-like_dom_sf"/>
</dbReference>
<dbReference type="SUPFAM" id="SSF49777">
    <property type="entry name" value="PEBP-like"/>
    <property type="match status" value="1"/>
</dbReference>